<organism evidence="1 2">
    <name type="scientific">Eumeta variegata</name>
    <name type="common">Bagworm moth</name>
    <name type="synonym">Eumeta japonica</name>
    <dbReference type="NCBI Taxonomy" id="151549"/>
    <lineage>
        <taxon>Eukaryota</taxon>
        <taxon>Metazoa</taxon>
        <taxon>Ecdysozoa</taxon>
        <taxon>Arthropoda</taxon>
        <taxon>Hexapoda</taxon>
        <taxon>Insecta</taxon>
        <taxon>Pterygota</taxon>
        <taxon>Neoptera</taxon>
        <taxon>Endopterygota</taxon>
        <taxon>Lepidoptera</taxon>
        <taxon>Glossata</taxon>
        <taxon>Ditrysia</taxon>
        <taxon>Tineoidea</taxon>
        <taxon>Psychidae</taxon>
        <taxon>Oiketicinae</taxon>
        <taxon>Eumeta</taxon>
    </lineage>
</organism>
<gene>
    <name evidence="1" type="ORF">EVAR_36691_1</name>
</gene>
<name>A0A4C1XTC1_EUMVA</name>
<dbReference type="EMBL" id="BGZK01000929">
    <property type="protein sequence ID" value="GBP65439.1"/>
    <property type="molecule type" value="Genomic_DNA"/>
</dbReference>
<protein>
    <submittedName>
        <fullName evidence="1">Uncharacterized protein</fullName>
    </submittedName>
</protein>
<reference evidence="1 2" key="1">
    <citation type="journal article" date="2019" name="Commun. Biol.">
        <title>The bagworm genome reveals a unique fibroin gene that provides high tensile strength.</title>
        <authorList>
            <person name="Kono N."/>
            <person name="Nakamura H."/>
            <person name="Ohtoshi R."/>
            <person name="Tomita M."/>
            <person name="Numata K."/>
            <person name="Arakawa K."/>
        </authorList>
    </citation>
    <scope>NUCLEOTIDE SEQUENCE [LARGE SCALE GENOMIC DNA]</scope>
</reference>
<proteinExistence type="predicted"/>
<dbReference type="AlphaFoldDB" id="A0A4C1XTC1"/>
<keyword evidence="2" id="KW-1185">Reference proteome</keyword>
<sequence>MGERKAFQKRNLAPSSFSVINFDTKYSLTHRKLCYPLSNSPNFILILLPFATSLFKSVPRLVVELKSHRGREIELKVEIGIEIENENKVKIESRIKIRITNGTGKWVSPYIKAGVGIKSGTARAESRMNEIDTESRTGNRIANKIAIDILNA</sequence>
<evidence type="ECO:0000313" key="1">
    <source>
        <dbReference type="EMBL" id="GBP65439.1"/>
    </source>
</evidence>
<accession>A0A4C1XTC1</accession>
<evidence type="ECO:0000313" key="2">
    <source>
        <dbReference type="Proteomes" id="UP000299102"/>
    </source>
</evidence>
<comment type="caution">
    <text evidence="1">The sequence shown here is derived from an EMBL/GenBank/DDBJ whole genome shotgun (WGS) entry which is preliminary data.</text>
</comment>
<dbReference type="Proteomes" id="UP000299102">
    <property type="component" value="Unassembled WGS sequence"/>
</dbReference>